<reference evidence="6 7" key="1">
    <citation type="submission" date="2024-03" db="EMBL/GenBank/DDBJ databases">
        <title>Genome-scale model development and genomic sequencing of the oleaginous clade Lipomyces.</title>
        <authorList>
            <consortium name="Lawrence Berkeley National Laboratory"/>
            <person name="Czajka J.J."/>
            <person name="Han Y."/>
            <person name="Kim J."/>
            <person name="Mondo S.J."/>
            <person name="Hofstad B.A."/>
            <person name="Robles A."/>
            <person name="Haridas S."/>
            <person name="Riley R."/>
            <person name="LaButti K."/>
            <person name="Pangilinan J."/>
            <person name="Andreopoulos W."/>
            <person name="Lipzen A."/>
            <person name="Yan J."/>
            <person name="Wang M."/>
            <person name="Ng V."/>
            <person name="Grigoriev I.V."/>
            <person name="Spatafora J.W."/>
            <person name="Magnuson J.K."/>
            <person name="Baker S.E."/>
            <person name="Pomraning K.R."/>
        </authorList>
    </citation>
    <scope>NUCLEOTIDE SEQUENCE [LARGE SCALE GENOMIC DNA]</scope>
    <source>
        <strain evidence="6 7">Phaff 52-87</strain>
    </source>
</reference>
<dbReference type="GO" id="GO:0016740">
    <property type="term" value="F:transferase activity"/>
    <property type="evidence" value="ECO:0007669"/>
    <property type="project" value="UniProtKB-KW"/>
</dbReference>
<protein>
    <recommendedName>
        <fullName evidence="1">[acyl-carrier-protein] S-malonyltransferase</fullName>
        <ecNumber evidence="1">2.3.1.39</ecNumber>
    </recommendedName>
</protein>
<proteinExistence type="predicted"/>
<dbReference type="InterPro" id="IPR016035">
    <property type="entry name" value="Acyl_Trfase/lysoPLipase"/>
</dbReference>
<dbReference type="GO" id="GO:0016787">
    <property type="term" value="F:hydrolase activity"/>
    <property type="evidence" value="ECO:0007669"/>
    <property type="project" value="UniProtKB-KW"/>
</dbReference>
<keyword evidence="3" id="KW-0012">Acyltransferase</keyword>
<dbReference type="SUPFAM" id="SSF55048">
    <property type="entry name" value="Probable ACP-binding domain of malonyl-CoA ACP transacylase"/>
    <property type="match status" value="1"/>
</dbReference>
<evidence type="ECO:0000256" key="2">
    <source>
        <dbReference type="ARBA" id="ARBA00022679"/>
    </source>
</evidence>
<dbReference type="SUPFAM" id="SSF52151">
    <property type="entry name" value="FabD/lysophospholipase-like"/>
    <property type="match status" value="1"/>
</dbReference>
<evidence type="ECO:0000256" key="3">
    <source>
        <dbReference type="ARBA" id="ARBA00023315"/>
    </source>
</evidence>
<dbReference type="Gene3D" id="3.40.366.10">
    <property type="entry name" value="Malonyl-Coenzyme A Acyl Carrier Protein, domain 2"/>
    <property type="match status" value="1"/>
</dbReference>
<dbReference type="Proteomes" id="UP001498771">
    <property type="component" value="Unassembled WGS sequence"/>
</dbReference>
<keyword evidence="6" id="KW-0378">Hydrolase</keyword>
<dbReference type="InterPro" id="IPR016036">
    <property type="entry name" value="Malonyl_transacylase_ACP-bd"/>
</dbReference>
<dbReference type="PANTHER" id="PTHR42681">
    <property type="entry name" value="MALONYL-COA-ACYL CARRIER PROTEIN TRANSACYLASE, MITOCHONDRIAL"/>
    <property type="match status" value="1"/>
</dbReference>
<comment type="caution">
    <text evidence="6">The sequence shown here is derived from an EMBL/GenBank/DDBJ whole genome shotgun (WGS) entry which is preliminary data.</text>
</comment>
<accession>A0ABR1FDK2</accession>
<sequence length="390" mass="41825">MSSRTELWKAVRFTNGSAQNMYETLVSVARSSDSDARGQGIERPGMLSAIYEKFPSAAGPATEVLVRALETEKEMDSATIDRIQKLLVDKESSAPEDEIDIHRTSVAQTAILLSSVLTFEYAKEKILKDREVVGVMGHSLGQITALVAAGVISLLDGIRIVRERGLAMEEAAGDGGPLGTLRGSTGMGMIAVPVLSKKTSVEEIIRAIEATAKETTSDGEVVNVANINSRKQVVISGHVEAMERVLARLQPAVRRSTRLAVRIPFHSEVLRSVEGRMRAIVEEVEFAWPSPVFGSGVKIVRNDSARAMGSAEEARESIVKGCWAPVDWLGSVEYMEKECAGGGSGLDWIGVGPGSSVTAGLVKGTVEQAQEEERVAYVDPQKGGDGWESV</sequence>
<dbReference type="EC" id="2.3.1.39" evidence="1"/>
<name>A0ABR1FDK2_9ASCO</name>
<dbReference type="GeneID" id="90039440"/>
<evidence type="ECO:0000313" key="7">
    <source>
        <dbReference type="Proteomes" id="UP001498771"/>
    </source>
</evidence>
<feature type="domain" description="Malonyl-CoA:ACP transacylase (MAT)" evidence="5">
    <location>
        <begin position="38"/>
        <end position="385"/>
    </location>
</feature>
<gene>
    <name evidence="6" type="ORF">BZA70DRAFT_287163</name>
</gene>
<dbReference type="InterPro" id="IPR014043">
    <property type="entry name" value="Acyl_transferase_dom"/>
</dbReference>
<dbReference type="PANTHER" id="PTHR42681:SF1">
    <property type="entry name" value="MALONYL-COA-ACYL CARRIER PROTEIN TRANSACYLASE, MITOCHONDRIAL"/>
    <property type="match status" value="1"/>
</dbReference>
<evidence type="ECO:0000256" key="4">
    <source>
        <dbReference type="ARBA" id="ARBA00048462"/>
    </source>
</evidence>
<comment type="catalytic activity">
    <reaction evidence="4">
        <text>holo-[ACP] + malonyl-CoA = malonyl-[ACP] + CoA</text>
        <dbReference type="Rhea" id="RHEA:41792"/>
        <dbReference type="Rhea" id="RHEA-COMP:9623"/>
        <dbReference type="Rhea" id="RHEA-COMP:9685"/>
        <dbReference type="ChEBI" id="CHEBI:57287"/>
        <dbReference type="ChEBI" id="CHEBI:57384"/>
        <dbReference type="ChEBI" id="CHEBI:64479"/>
        <dbReference type="ChEBI" id="CHEBI:78449"/>
        <dbReference type="EC" id="2.3.1.39"/>
    </reaction>
</comment>
<dbReference type="EMBL" id="JBBJBU010000001">
    <property type="protein sequence ID" value="KAK7207822.1"/>
    <property type="molecule type" value="Genomic_DNA"/>
</dbReference>
<keyword evidence="2 6" id="KW-0808">Transferase</keyword>
<organism evidence="6 7">
    <name type="scientific">Myxozyma melibiosi</name>
    <dbReference type="NCBI Taxonomy" id="54550"/>
    <lineage>
        <taxon>Eukaryota</taxon>
        <taxon>Fungi</taxon>
        <taxon>Dikarya</taxon>
        <taxon>Ascomycota</taxon>
        <taxon>Saccharomycotina</taxon>
        <taxon>Lipomycetes</taxon>
        <taxon>Lipomycetales</taxon>
        <taxon>Lipomycetaceae</taxon>
        <taxon>Myxozyma</taxon>
    </lineage>
</organism>
<evidence type="ECO:0000256" key="1">
    <source>
        <dbReference type="ARBA" id="ARBA00013258"/>
    </source>
</evidence>
<evidence type="ECO:0000259" key="5">
    <source>
        <dbReference type="SMART" id="SM00827"/>
    </source>
</evidence>
<dbReference type="Gene3D" id="3.30.70.250">
    <property type="entry name" value="Malonyl-CoA ACP transacylase, ACP-binding"/>
    <property type="match status" value="1"/>
</dbReference>
<dbReference type="InterPro" id="IPR001227">
    <property type="entry name" value="Ac_transferase_dom_sf"/>
</dbReference>
<dbReference type="SMART" id="SM00827">
    <property type="entry name" value="PKS_AT"/>
    <property type="match status" value="1"/>
</dbReference>
<dbReference type="InterPro" id="IPR050858">
    <property type="entry name" value="Mal-CoA-ACP_Trans/PKS_FabD"/>
</dbReference>
<keyword evidence="7" id="KW-1185">Reference proteome</keyword>
<dbReference type="RefSeq" id="XP_064770855.1">
    <property type="nucleotide sequence ID" value="XM_064913928.1"/>
</dbReference>
<evidence type="ECO:0000313" key="6">
    <source>
        <dbReference type="EMBL" id="KAK7207822.1"/>
    </source>
</evidence>